<dbReference type="PROSITE" id="PS50404">
    <property type="entry name" value="GST_NTER"/>
    <property type="match status" value="1"/>
</dbReference>
<evidence type="ECO:0000256" key="4">
    <source>
        <dbReference type="ARBA" id="ARBA00047960"/>
    </source>
</evidence>
<dbReference type="SFLD" id="SFLDS00019">
    <property type="entry name" value="Glutathione_Transferase_(cytos"/>
    <property type="match status" value="1"/>
</dbReference>
<dbReference type="SFLD" id="SFLDG00358">
    <property type="entry name" value="Main_(cytGST)"/>
    <property type="match status" value="1"/>
</dbReference>
<dbReference type="GeneID" id="68100466"/>
<dbReference type="Gene3D" id="3.40.30.10">
    <property type="entry name" value="Glutaredoxin"/>
    <property type="match status" value="1"/>
</dbReference>
<dbReference type="Pfam" id="PF00043">
    <property type="entry name" value="GST_C"/>
    <property type="match status" value="1"/>
</dbReference>
<dbReference type="InterPro" id="IPR040079">
    <property type="entry name" value="Glutathione_S-Trfase"/>
</dbReference>
<evidence type="ECO:0000313" key="7">
    <source>
        <dbReference type="EMBL" id="KAG2378864.1"/>
    </source>
</evidence>
<keyword evidence="3" id="KW-0808">Transferase</keyword>
<evidence type="ECO:0000256" key="1">
    <source>
        <dbReference type="ARBA" id="ARBA00010128"/>
    </source>
</evidence>
<dbReference type="GO" id="GO:0006749">
    <property type="term" value="P:glutathione metabolic process"/>
    <property type="evidence" value="ECO:0007669"/>
    <property type="project" value="TreeGrafter"/>
</dbReference>
<proteinExistence type="inferred from homology"/>
<comment type="similarity">
    <text evidence="1">Belongs to the GST superfamily. Phi family.</text>
</comment>
<dbReference type="PANTHER" id="PTHR43900">
    <property type="entry name" value="GLUTATHIONE S-TRANSFERASE RHO"/>
    <property type="match status" value="1"/>
</dbReference>
<dbReference type="PANTHER" id="PTHR43900:SF3">
    <property type="entry name" value="GLUTATHIONE S-TRANSFERASE RHO"/>
    <property type="match status" value="1"/>
</dbReference>
<evidence type="ECO:0000256" key="2">
    <source>
        <dbReference type="ARBA" id="ARBA00012452"/>
    </source>
</evidence>
<feature type="domain" description="GST N-terminal" evidence="5">
    <location>
        <begin position="1"/>
        <end position="82"/>
    </location>
</feature>
<dbReference type="GO" id="GO:0009636">
    <property type="term" value="P:response to toxic substance"/>
    <property type="evidence" value="ECO:0007669"/>
    <property type="project" value="UniProtKB-ARBA"/>
</dbReference>
<dbReference type="GO" id="GO:0043295">
    <property type="term" value="F:glutathione binding"/>
    <property type="evidence" value="ECO:0007669"/>
    <property type="project" value="TreeGrafter"/>
</dbReference>
<dbReference type="SUPFAM" id="SSF52833">
    <property type="entry name" value="Thioredoxin-like"/>
    <property type="match status" value="1"/>
</dbReference>
<accession>A0AA88GGB2</accession>
<evidence type="ECO:0000259" key="5">
    <source>
        <dbReference type="PROSITE" id="PS50404"/>
    </source>
</evidence>
<dbReference type="AlphaFoldDB" id="A0AA88GGB2"/>
<dbReference type="Proteomes" id="UP000816034">
    <property type="component" value="Unassembled WGS sequence"/>
</dbReference>
<organism evidence="7 8">
    <name type="scientific">Naegleria lovaniensis</name>
    <name type="common">Amoeba</name>
    <dbReference type="NCBI Taxonomy" id="51637"/>
    <lineage>
        <taxon>Eukaryota</taxon>
        <taxon>Discoba</taxon>
        <taxon>Heterolobosea</taxon>
        <taxon>Tetramitia</taxon>
        <taxon>Eutetramitia</taxon>
        <taxon>Vahlkampfiidae</taxon>
        <taxon>Naegleria</taxon>
    </lineage>
</organism>
<dbReference type="SFLD" id="SFLDG01154">
    <property type="entry name" value="Main.5:_Phi-like"/>
    <property type="match status" value="1"/>
</dbReference>
<dbReference type="InterPro" id="IPR036282">
    <property type="entry name" value="Glutathione-S-Trfase_C_sf"/>
</dbReference>
<dbReference type="RefSeq" id="XP_044546126.1">
    <property type="nucleotide sequence ID" value="XM_044698042.1"/>
</dbReference>
<dbReference type="EMBL" id="PYSW02000031">
    <property type="protein sequence ID" value="KAG2378864.1"/>
    <property type="molecule type" value="Genomic_DNA"/>
</dbReference>
<evidence type="ECO:0000256" key="3">
    <source>
        <dbReference type="ARBA" id="ARBA00022679"/>
    </source>
</evidence>
<dbReference type="CDD" id="cd03187">
    <property type="entry name" value="GST_C_Phi"/>
    <property type="match status" value="1"/>
</dbReference>
<dbReference type="Pfam" id="PF02798">
    <property type="entry name" value="GST_N"/>
    <property type="match status" value="1"/>
</dbReference>
<name>A0AA88GGB2_NAELO</name>
<dbReference type="InterPro" id="IPR010987">
    <property type="entry name" value="Glutathione-S-Trfase_C-like"/>
</dbReference>
<gene>
    <name evidence="7" type="ORF">C9374_008012</name>
</gene>
<dbReference type="InterPro" id="IPR036249">
    <property type="entry name" value="Thioredoxin-like_sf"/>
</dbReference>
<dbReference type="EC" id="2.5.1.18" evidence="2"/>
<evidence type="ECO:0000259" key="6">
    <source>
        <dbReference type="PROSITE" id="PS50405"/>
    </source>
</evidence>
<comment type="caution">
    <text evidence="7">The sequence shown here is derived from an EMBL/GenBank/DDBJ whole genome shotgun (WGS) entry which is preliminary data.</text>
</comment>
<dbReference type="Gene3D" id="1.20.1050.10">
    <property type="match status" value="1"/>
</dbReference>
<dbReference type="FunFam" id="3.40.30.10:FF:000016">
    <property type="entry name" value="Glutathione S-transferase F2"/>
    <property type="match status" value="1"/>
</dbReference>
<dbReference type="InterPro" id="IPR004046">
    <property type="entry name" value="GST_C"/>
</dbReference>
<dbReference type="PROSITE" id="PS50405">
    <property type="entry name" value="GST_CTER"/>
    <property type="match status" value="1"/>
</dbReference>
<protein>
    <recommendedName>
        <fullName evidence="2">glutathione transferase</fullName>
        <ecNumber evidence="2">2.5.1.18</ecNumber>
    </recommendedName>
</protein>
<reference evidence="7 8" key="1">
    <citation type="journal article" date="2018" name="BMC Genomics">
        <title>The genome of Naegleria lovaniensis, the basis for a comparative approach to unravel pathogenicity factors of the human pathogenic amoeba N. fowleri.</title>
        <authorList>
            <person name="Liechti N."/>
            <person name="Schurch N."/>
            <person name="Bruggmann R."/>
            <person name="Wittwer M."/>
        </authorList>
    </citation>
    <scope>NUCLEOTIDE SEQUENCE [LARGE SCALE GENOMIC DNA]</scope>
    <source>
        <strain evidence="7 8">ATCC 30569</strain>
    </source>
</reference>
<dbReference type="GO" id="GO:0005737">
    <property type="term" value="C:cytoplasm"/>
    <property type="evidence" value="ECO:0007669"/>
    <property type="project" value="TreeGrafter"/>
</dbReference>
<dbReference type="SUPFAM" id="SSF47616">
    <property type="entry name" value="GST C-terminal domain-like"/>
    <property type="match status" value="1"/>
</dbReference>
<dbReference type="FunFam" id="1.20.1050.10:FF:000004">
    <property type="entry name" value="Glutathione S-transferase F2"/>
    <property type="match status" value="1"/>
</dbReference>
<dbReference type="InterPro" id="IPR004045">
    <property type="entry name" value="Glutathione_S-Trfase_N"/>
</dbReference>
<keyword evidence="8" id="KW-1185">Reference proteome</keyword>
<comment type="catalytic activity">
    <reaction evidence="4">
        <text>RX + glutathione = an S-substituted glutathione + a halide anion + H(+)</text>
        <dbReference type="Rhea" id="RHEA:16437"/>
        <dbReference type="ChEBI" id="CHEBI:15378"/>
        <dbReference type="ChEBI" id="CHEBI:16042"/>
        <dbReference type="ChEBI" id="CHEBI:17792"/>
        <dbReference type="ChEBI" id="CHEBI:57925"/>
        <dbReference type="ChEBI" id="CHEBI:90779"/>
        <dbReference type="EC" id="2.5.1.18"/>
    </reaction>
</comment>
<evidence type="ECO:0000313" key="8">
    <source>
        <dbReference type="Proteomes" id="UP000816034"/>
    </source>
</evidence>
<dbReference type="InterPro" id="IPR034347">
    <property type="entry name" value="GST_Phi_C"/>
</dbReference>
<feature type="domain" description="GST C-terminal" evidence="6">
    <location>
        <begin position="90"/>
        <end position="217"/>
    </location>
</feature>
<dbReference type="GO" id="GO:0004364">
    <property type="term" value="F:glutathione transferase activity"/>
    <property type="evidence" value="ECO:0007669"/>
    <property type="project" value="UniProtKB-EC"/>
</dbReference>
<dbReference type="CDD" id="cd03053">
    <property type="entry name" value="GST_N_Phi"/>
    <property type="match status" value="1"/>
</dbReference>
<sequence length="217" mass="24865">MVLKLYGIYQSTCVQRVVTTLKEKKLDYELIPVDLSKGEHKQPQFLEKQPFGVIPVLEDDGFLIYESRAICRYLESKYKGQGTELIPSSDVKTLGLFEQGASIETSYFDPQVSGLTFELVFKNMFGMGSPDEARVKILTQKLTTYLDVYEKILSKQEYIGGNQFTLADLYHLPYGSFLFHPQVNLGHLINDRPHVAAWWDKITKRDSWQQAKKLAGQ</sequence>